<gene>
    <name evidence="2" type="ORF">PHLGIDRAFT_117984</name>
</gene>
<evidence type="ECO:0000313" key="3">
    <source>
        <dbReference type="Proteomes" id="UP000053257"/>
    </source>
</evidence>
<evidence type="ECO:0000256" key="1">
    <source>
        <dbReference type="SAM" id="MobiDB-lite"/>
    </source>
</evidence>
<feature type="compositionally biased region" description="Polar residues" evidence="1">
    <location>
        <begin position="100"/>
        <end position="120"/>
    </location>
</feature>
<dbReference type="Proteomes" id="UP000053257">
    <property type="component" value="Unassembled WGS sequence"/>
</dbReference>
<evidence type="ECO:0000313" key="2">
    <source>
        <dbReference type="EMBL" id="KIP07598.1"/>
    </source>
</evidence>
<accession>A0A0C3PLZ0</accession>
<dbReference type="HOGENOM" id="CLU_335580_0_0_1"/>
<dbReference type="AlphaFoldDB" id="A0A0C3PLZ0"/>
<feature type="compositionally biased region" description="Basic residues" evidence="1">
    <location>
        <begin position="1"/>
        <end position="12"/>
    </location>
</feature>
<feature type="compositionally biased region" description="Acidic residues" evidence="1">
    <location>
        <begin position="757"/>
        <end position="774"/>
    </location>
</feature>
<dbReference type="OrthoDB" id="5362512at2759"/>
<dbReference type="EMBL" id="KN840494">
    <property type="protein sequence ID" value="KIP07598.1"/>
    <property type="molecule type" value="Genomic_DNA"/>
</dbReference>
<reference evidence="2 3" key="1">
    <citation type="journal article" date="2014" name="PLoS Genet.">
        <title>Analysis of the Phlebiopsis gigantea genome, transcriptome and secretome provides insight into its pioneer colonization strategies of wood.</title>
        <authorList>
            <person name="Hori C."/>
            <person name="Ishida T."/>
            <person name="Igarashi K."/>
            <person name="Samejima M."/>
            <person name="Suzuki H."/>
            <person name="Master E."/>
            <person name="Ferreira P."/>
            <person name="Ruiz-Duenas F.J."/>
            <person name="Held B."/>
            <person name="Canessa P."/>
            <person name="Larrondo L.F."/>
            <person name="Schmoll M."/>
            <person name="Druzhinina I.S."/>
            <person name="Kubicek C.P."/>
            <person name="Gaskell J.A."/>
            <person name="Kersten P."/>
            <person name="St John F."/>
            <person name="Glasner J."/>
            <person name="Sabat G."/>
            <person name="Splinter BonDurant S."/>
            <person name="Syed K."/>
            <person name="Yadav J."/>
            <person name="Mgbeahuruike A.C."/>
            <person name="Kovalchuk A."/>
            <person name="Asiegbu F.O."/>
            <person name="Lackner G."/>
            <person name="Hoffmeister D."/>
            <person name="Rencoret J."/>
            <person name="Gutierrez A."/>
            <person name="Sun H."/>
            <person name="Lindquist E."/>
            <person name="Barry K."/>
            <person name="Riley R."/>
            <person name="Grigoriev I.V."/>
            <person name="Henrissat B."/>
            <person name="Kues U."/>
            <person name="Berka R.M."/>
            <person name="Martinez A.T."/>
            <person name="Covert S.F."/>
            <person name="Blanchette R.A."/>
            <person name="Cullen D."/>
        </authorList>
    </citation>
    <scope>NUCLEOTIDE SEQUENCE [LARGE SCALE GENOMIC DNA]</scope>
    <source>
        <strain evidence="2 3">11061_1 CR5-6</strain>
    </source>
</reference>
<feature type="region of interest" description="Disordered" evidence="1">
    <location>
        <begin position="733"/>
        <end position="818"/>
    </location>
</feature>
<feature type="compositionally biased region" description="Low complexity" evidence="1">
    <location>
        <begin position="34"/>
        <end position="58"/>
    </location>
</feature>
<proteinExistence type="predicted"/>
<keyword evidence="3" id="KW-1185">Reference proteome</keyword>
<name>A0A0C3PLZ0_PHLG1</name>
<evidence type="ECO:0008006" key="4">
    <source>
        <dbReference type="Google" id="ProtNLM"/>
    </source>
</evidence>
<feature type="region of interest" description="Disordered" evidence="1">
    <location>
        <begin position="1"/>
        <end position="132"/>
    </location>
</feature>
<protein>
    <recommendedName>
        <fullName evidence="4">Heterokaryon incompatibility domain-containing protein</fullName>
    </recommendedName>
</protein>
<sequence length="894" mass="99091">MSLKSFKLKGRLGARDSNDKGATAETPSVPSGNAPPASTSSSIPASPDLSASPSPSGAQTRPQTRSLLERTASFAKGKTGSSSPSSSSGLRDEPIDENETPNQLPLGSPDPSASDSSKQRPSPKPLGKLSGIASSISLPSPISLSRSNSLLLPLSKLGASEDGRSPLASIDPLGLIETVFGNAKSGPFGNVKDIKSYVYNIDGVPGMRRLGRASTRVNEVKKDVVAQAVERRKQLFKMMVVLSNGLAMPDIILKSGRTNQGVQFVLRPAERSSIPLQWVHRGPGAIDDALAVTPCSDLGVGGLLAKLNEVLGTTYALEDEHNLRVCLEYFTDSKVHFDFGRAYGMLRPAWSGNNRVLPFWAIADPDPDSSDLQPESETPAERRSNIPDNLYTVSHAWVDKSDFHFIPTPINDYEWPVPIPRDTSLEHVRVELLNLGAEYAWIDIFCLRQKIPRKQSKYSTVKLRPLTKKQRKDFEELRLEEWKLDVPTIGHIYQHDRYQTVITYFNGLGRPFVIGPSIVRSSLHWINRAWTLQETTPTWLPGGMTIALFDMSKRGQQIRPGLFEQLQRLCAVVALNPPDIFSVIRAVQDRAASNPVDRVGAVAYLLKLSTLPTYDPKADVEEVWPRLLFCLSDKHRTDLLTLYPLRGDNNDCRWAPSWYQLMQLEPPKAPRIPYAAWEYVRPAEDAGGRRFYYHEAHVLRNCKVYLSGKCVGVLEVHEEDNTDKDASVRLIEKAPAQEVDTKPVSVGEGLPAHTEDEPPEPPEEPIDPYEDENFDGYVSDRSEDGEETATLVGGEDEDEAYDSDASTPSKPPSKKHRYKITTNHTQPIAMGEYALVGVADMKYWIIGKCVEEDLEGTQKVFKIDKTSVIRLHNPDRRQLQKSGLGFARAKVVYL</sequence>
<organism evidence="2 3">
    <name type="scientific">Phlebiopsis gigantea (strain 11061_1 CR5-6)</name>
    <name type="common">White-rot fungus</name>
    <name type="synonym">Peniophora gigantea</name>
    <dbReference type="NCBI Taxonomy" id="745531"/>
    <lineage>
        <taxon>Eukaryota</taxon>
        <taxon>Fungi</taxon>
        <taxon>Dikarya</taxon>
        <taxon>Basidiomycota</taxon>
        <taxon>Agaricomycotina</taxon>
        <taxon>Agaricomycetes</taxon>
        <taxon>Polyporales</taxon>
        <taxon>Phanerochaetaceae</taxon>
        <taxon>Phlebiopsis</taxon>
    </lineage>
</organism>